<evidence type="ECO:0000256" key="7">
    <source>
        <dbReference type="ARBA" id="ARBA00013173"/>
    </source>
</evidence>
<dbReference type="PIRSF" id="PIRSF006769">
    <property type="entry name" value="RibD"/>
    <property type="match status" value="1"/>
</dbReference>
<comment type="function">
    <text evidence="1">Converts 2,5-diamino-6-(ribosylamino)-4(3h)-pyrimidinone 5'-phosphate into 5-amino-6-(ribosylamino)-2,4(1h,3h)-pyrimidinedione 5'-phosphate.</text>
</comment>
<dbReference type="Proteomes" id="UP000297635">
    <property type="component" value="Unassembled WGS sequence"/>
</dbReference>
<feature type="active site" description="Proton donor" evidence="15">
    <location>
        <position position="54"/>
    </location>
</feature>
<feature type="binding site" evidence="17">
    <location>
        <position position="52"/>
    </location>
    <ligand>
        <name>Zn(2+)</name>
        <dbReference type="ChEBI" id="CHEBI:29105"/>
        <note>catalytic</note>
    </ligand>
</feature>
<evidence type="ECO:0000256" key="5">
    <source>
        <dbReference type="ARBA" id="ARBA00007417"/>
    </source>
</evidence>
<keyword evidence="14" id="KW-0511">Multifunctional enzyme</keyword>
<dbReference type="GO" id="GO:0008703">
    <property type="term" value="F:5-amino-6-(5-phosphoribosylamino)uracil reductase activity"/>
    <property type="evidence" value="ECO:0007669"/>
    <property type="project" value="UniProtKB-EC"/>
</dbReference>
<dbReference type="GO" id="GO:0008835">
    <property type="term" value="F:diaminohydroxyphosphoribosylaminopyrimidine deaminase activity"/>
    <property type="evidence" value="ECO:0007669"/>
    <property type="project" value="UniProtKB-EC"/>
</dbReference>
<dbReference type="UniPathway" id="UPA00275">
    <property type="reaction ID" value="UER00401"/>
</dbReference>
<dbReference type="InterPro" id="IPR002125">
    <property type="entry name" value="CMP_dCMP_dom"/>
</dbReference>
<organism evidence="19 20">
    <name type="scientific">Duncaniella freteri</name>
    <dbReference type="NCBI Taxonomy" id="2530391"/>
    <lineage>
        <taxon>Bacteria</taxon>
        <taxon>Pseudomonadati</taxon>
        <taxon>Bacteroidota</taxon>
        <taxon>Bacteroidia</taxon>
        <taxon>Bacteroidales</taxon>
        <taxon>Muribaculaceae</taxon>
        <taxon>Duncaniella</taxon>
    </lineage>
</organism>
<evidence type="ECO:0000313" key="19">
    <source>
        <dbReference type="EMBL" id="TGG36710.1"/>
    </source>
</evidence>
<dbReference type="InterPro" id="IPR004794">
    <property type="entry name" value="Eubact_RibD"/>
</dbReference>
<dbReference type="Gene3D" id="3.40.430.10">
    <property type="entry name" value="Dihydrofolate Reductase, subunit A"/>
    <property type="match status" value="2"/>
</dbReference>
<evidence type="ECO:0000256" key="12">
    <source>
        <dbReference type="ARBA" id="ARBA00022857"/>
    </source>
</evidence>
<dbReference type="GeneID" id="82150676"/>
<evidence type="ECO:0000256" key="2">
    <source>
        <dbReference type="ARBA" id="ARBA00004882"/>
    </source>
</evidence>
<feature type="binding site" evidence="16">
    <location>
        <position position="158"/>
    </location>
    <ligand>
        <name>NADP(+)</name>
        <dbReference type="ChEBI" id="CHEBI:58349"/>
    </ligand>
</feature>
<evidence type="ECO:0000256" key="15">
    <source>
        <dbReference type="PIRSR" id="PIRSR006769-1"/>
    </source>
</evidence>
<evidence type="ECO:0000313" key="20">
    <source>
        <dbReference type="Proteomes" id="UP000297635"/>
    </source>
</evidence>
<dbReference type="GO" id="GO:0008270">
    <property type="term" value="F:zinc ion binding"/>
    <property type="evidence" value="ECO:0007669"/>
    <property type="project" value="InterPro"/>
</dbReference>
<keyword evidence="20" id="KW-1185">Reference proteome</keyword>
<keyword evidence="10 17" id="KW-0479">Metal-binding</keyword>
<feature type="binding site" evidence="16">
    <location>
        <position position="194"/>
    </location>
    <ligand>
        <name>NADP(+)</name>
        <dbReference type="ChEBI" id="CHEBI:58349"/>
    </ligand>
</feature>
<feature type="domain" description="CMP/dCMP-type deaminase" evidence="18">
    <location>
        <begin position="2"/>
        <end position="127"/>
    </location>
</feature>
<comment type="pathway">
    <text evidence="2">Cofactor biosynthesis; riboflavin biosynthesis; 5-amino-6-(D-ribitylamino)uracil from GTP: step 2/4.</text>
</comment>
<comment type="cofactor">
    <cofactor evidence="17">
        <name>Zn(2+)</name>
        <dbReference type="ChEBI" id="CHEBI:29105"/>
    </cofactor>
    <text evidence="17">Binds 1 zinc ion.</text>
</comment>
<evidence type="ECO:0000256" key="11">
    <source>
        <dbReference type="ARBA" id="ARBA00022833"/>
    </source>
</evidence>
<dbReference type="PANTHER" id="PTHR38011:SF7">
    <property type="entry name" value="2,5-DIAMINO-6-RIBOSYLAMINO-4(3H)-PYRIMIDINONE 5'-PHOSPHATE REDUCTASE"/>
    <property type="match status" value="1"/>
</dbReference>
<reference evidence="19 20" key="1">
    <citation type="submission" date="2019-02" db="EMBL/GenBank/DDBJ databases">
        <title>Isolation and identification of novel species under the genus Muribaculum.</title>
        <authorList>
            <person name="Miyake S."/>
            <person name="Ding Y."/>
            <person name="Low A."/>
            <person name="Soh M."/>
            <person name="Seedorf H."/>
        </authorList>
    </citation>
    <scope>NUCLEOTIDE SEQUENCE [LARGE SCALE GENOMIC DNA]</scope>
    <source>
        <strain evidence="19 20">TLL-A3</strain>
    </source>
</reference>
<dbReference type="PROSITE" id="PS51747">
    <property type="entry name" value="CYT_DCMP_DEAMINASES_2"/>
    <property type="match status" value="1"/>
</dbReference>
<evidence type="ECO:0000256" key="9">
    <source>
        <dbReference type="ARBA" id="ARBA00022619"/>
    </source>
</evidence>
<evidence type="ECO:0000256" key="3">
    <source>
        <dbReference type="ARBA" id="ARBA00004910"/>
    </source>
</evidence>
<dbReference type="Gene3D" id="3.40.140.10">
    <property type="entry name" value="Cytidine Deaminase, domain 2"/>
    <property type="match status" value="1"/>
</dbReference>
<comment type="similarity">
    <text evidence="4">In the N-terminal section; belongs to the cytidine and deoxycytidylate deaminase family.</text>
</comment>
<evidence type="ECO:0000256" key="4">
    <source>
        <dbReference type="ARBA" id="ARBA00005259"/>
    </source>
</evidence>
<evidence type="ECO:0000256" key="6">
    <source>
        <dbReference type="ARBA" id="ARBA00012766"/>
    </source>
</evidence>
<dbReference type="EC" id="1.1.1.193" evidence="7"/>
<protein>
    <recommendedName>
        <fullName evidence="8">Riboflavin biosynthesis protein RibD</fullName>
        <ecNumber evidence="7">1.1.1.193</ecNumber>
        <ecNumber evidence="6">3.5.4.26</ecNumber>
    </recommendedName>
</protein>
<dbReference type="EC" id="3.5.4.26" evidence="6"/>
<dbReference type="AlphaFoldDB" id="A0A4Z0V2T0"/>
<dbReference type="EMBL" id="SJSA01000002">
    <property type="protein sequence ID" value="TGG36710.1"/>
    <property type="molecule type" value="Genomic_DNA"/>
</dbReference>
<evidence type="ECO:0000259" key="18">
    <source>
        <dbReference type="PROSITE" id="PS51747"/>
    </source>
</evidence>
<dbReference type="PROSITE" id="PS00903">
    <property type="entry name" value="CYT_DCMP_DEAMINASES_1"/>
    <property type="match status" value="1"/>
</dbReference>
<evidence type="ECO:0000256" key="13">
    <source>
        <dbReference type="ARBA" id="ARBA00023002"/>
    </source>
</evidence>
<feature type="binding site" evidence="16">
    <location>
        <position position="198"/>
    </location>
    <ligand>
        <name>NADP(+)</name>
        <dbReference type="ChEBI" id="CHEBI:58349"/>
    </ligand>
</feature>
<dbReference type="Pfam" id="PF01872">
    <property type="entry name" value="RibD_C"/>
    <property type="match status" value="1"/>
</dbReference>
<dbReference type="Pfam" id="PF00383">
    <property type="entry name" value="dCMP_cyt_deam_1"/>
    <property type="match status" value="1"/>
</dbReference>
<keyword evidence="11 17" id="KW-0862">Zinc</keyword>
<dbReference type="NCBIfam" id="TIGR00326">
    <property type="entry name" value="eubact_ribD"/>
    <property type="match status" value="1"/>
</dbReference>
<evidence type="ECO:0000256" key="1">
    <source>
        <dbReference type="ARBA" id="ARBA00002151"/>
    </source>
</evidence>
<feature type="binding site" evidence="16">
    <location>
        <begin position="260"/>
        <end position="266"/>
    </location>
    <ligand>
        <name>NADP(+)</name>
        <dbReference type="ChEBI" id="CHEBI:58349"/>
    </ligand>
</feature>
<feature type="binding site" evidence="16">
    <location>
        <position position="258"/>
    </location>
    <ligand>
        <name>substrate</name>
    </ligand>
</feature>
<comment type="pathway">
    <text evidence="3">Cofactor biosynthesis; riboflavin biosynthesis; 5-amino-6-(D-ribitylamino)uracil from GTP: step 3/4.</text>
</comment>
<feature type="binding site" evidence="16">
    <location>
        <position position="205"/>
    </location>
    <ligand>
        <name>substrate</name>
    </ligand>
</feature>
<feature type="binding site" evidence="17">
    <location>
        <position position="79"/>
    </location>
    <ligand>
        <name>Zn(2+)</name>
        <dbReference type="ChEBI" id="CHEBI:29105"/>
        <note>catalytic</note>
    </ligand>
</feature>
<keyword evidence="12 16" id="KW-0521">NADP</keyword>
<comment type="caution">
    <text evidence="19">The sequence shown here is derived from an EMBL/GenBank/DDBJ whole genome shotgun (WGS) entry which is preliminary data.</text>
</comment>
<keyword evidence="9" id="KW-0686">Riboflavin biosynthesis</keyword>
<feature type="binding site" evidence="16">
    <location>
        <position position="182"/>
    </location>
    <ligand>
        <name>substrate</name>
    </ligand>
</feature>
<keyword evidence="13 19" id="KW-0560">Oxidoreductase</keyword>
<evidence type="ECO:0000256" key="10">
    <source>
        <dbReference type="ARBA" id="ARBA00022723"/>
    </source>
</evidence>
<dbReference type="InterPro" id="IPR016192">
    <property type="entry name" value="APOBEC/CMP_deaminase_Zn-bd"/>
</dbReference>
<comment type="similarity">
    <text evidence="5">In the C-terminal section; belongs to the HTP reductase family.</text>
</comment>
<feature type="binding site" evidence="17">
    <location>
        <position position="88"/>
    </location>
    <ligand>
        <name>Zn(2+)</name>
        <dbReference type="ChEBI" id="CHEBI:29105"/>
        <note>catalytic</note>
    </ligand>
</feature>
<gene>
    <name evidence="19" type="primary">ribD</name>
    <name evidence="19" type="ORF">EZ315_12820</name>
</gene>
<dbReference type="RefSeq" id="WP_135472422.1">
    <property type="nucleotide sequence ID" value="NZ_CASGTF010000026.1"/>
</dbReference>
<dbReference type="GO" id="GO:0009231">
    <property type="term" value="P:riboflavin biosynthetic process"/>
    <property type="evidence" value="ECO:0007669"/>
    <property type="project" value="UniProtKB-UniPathway"/>
</dbReference>
<evidence type="ECO:0000256" key="8">
    <source>
        <dbReference type="ARBA" id="ARBA00019930"/>
    </source>
</evidence>
<dbReference type="SUPFAM" id="SSF53597">
    <property type="entry name" value="Dihydrofolate reductase-like"/>
    <property type="match status" value="1"/>
</dbReference>
<dbReference type="SUPFAM" id="SSF53927">
    <property type="entry name" value="Cytidine deaminase-like"/>
    <property type="match status" value="1"/>
</dbReference>
<dbReference type="PANTHER" id="PTHR38011">
    <property type="entry name" value="DIHYDROFOLATE REDUCTASE FAMILY PROTEIN (AFU_ORTHOLOGUE AFUA_8G06820)"/>
    <property type="match status" value="1"/>
</dbReference>
<accession>A0A4Z0V2T0</accession>
<evidence type="ECO:0000256" key="14">
    <source>
        <dbReference type="ARBA" id="ARBA00023268"/>
    </source>
</evidence>
<keyword evidence="19" id="KW-0378">Hydrolase</keyword>
<proteinExistence type="inferred from homology"/>
<sequence length="321" mass="35215">MEVDERYMRRALCLAGNGLLDASPNPMVGAVLVDPSGKIIGEGWHRRCGEGHAEVNAVASVADTSLLRNATMYVTLEPCSHYGKTPPCASLIIEKGIPRVVIGCLDPFEKVAGRGVRMLKDAGVEVVTGCLEKECLELNEKFVTSHRRKRPFVTLKWAESADGYIDGKISTPLTSMLTHRLRATHDAILVGSGTVLADNPRLDTRLYAGHSPLRVILDRRGRVMDAVDGTTIIYREFSSLNDVLEDLYKRGITSVLVEGGAELHRSFIDSGLWDAMRIERGCKNINGKVKAPCLSSDCEVESVDIVDMNRIINIKNVNTLI</sequence>
<evidence type="ECO:0000256" key="16">
    <source>
        <dbReference type="PIRSR" id="PIRSR006769-2"/>
    </source>
</evidence>
<dbReference type="InterPro" id="IPR050765">
    <property type="entry name" value="Riboflavin_Biosynth_HTPR"/>
</dbReference>
<dbReference type="CDD" id="cd01284">
    <property type="entry name" value="Riboflavin_deaminase-reductase"/>
    <property type="match status" value="1"/>
</dbReference>
<name>A0A4Z0V2T0_9BACT</name>
<dbReference type="InterPro" id="IPR002734">
    <property type="entry name" value="RibDG_C"/>
</dbReference>
<feature type="binding site" evidence="16">
    <location>
        <position position="202"/>
    </location>
    <ligand>
        <name>substrate</name>
    </ligand>
</feature>
<evidence type="ECO:0000256" key="17">
    <source>
        <dbReference type="PIRSR" id="PIRSR006769-3"/>
    </source>
</evidence>
<dbReference type="InterPro" id="IPR024072">
    <property type="entry name" value="DHFR-like_dom_sf"/>
</dbReference>
<dbReference type="InterPro" id="IPR016193">
    <property type="entry name" value="Cytidine_deaminase-like"/>
</dbReference>